<evidence type="ECO:0000313" key="2">
    <source>
        <dbReference type="EMBL" id="KAG5176188.1"/>
    </source>
</evidence>
<dbReference type="GO" id="GO:0016887">
    <property type="term" value="F:ATP hydrolysis activity"/>
    <property type="evidence" value="ECO:0007669"/>
    <property type="project" value="InterPro"/>
</dbReference>
<dbReference type="GO" id="GO:0090374">
    <property type="term" value="P:oligopeptide export from mitochondrion"/>
    <property type="evidence" value="ECO:0007669"/>
    <property type="project" value="TreeGrafter"/>
</dbReference>
<dbReference type="InterPro" id="IPR017871">
    <property type="entry name" value="ABC_transporter-like_CS"/>
</dbReference>
<name>A0A835YKK6_9STRA</name>
<dbReference type="Gene3D" id="3.40.50.300">
    <property type="entry name" value="P-loop containing nucleotide triphosphate hydrolases"/>
    <property type="match status" value="1"/>
</dbReference>
<dbReference type="Pfam" id="PF00005">
    <property type="entry name" value="ABC_tran"/>
    <property type="match status" value="1"/>
</dbReference>
<protein>
    <submittedName>
        <fullName evidence="2">Multidrug resistance protein 4</fullName>
    </submittedName>
</protein>
<evidence type="ECO:0000313" key="3">
    <source>
        <dbReference type="Proteomes" id="UP000664859"/>
    </source>
</evidence>
<dbReference type="GO" id="GO:0005743">
    <property type="term" value="C:mitochondrial inner membrane"/>
    <property type="evidence" value="ECO:0007669"/>
    <property type="project" value="TreeGrafter"/>
</dbReference>
<dbReference type="SUPFAM" id="SSF52540">
    <property type="entry name" value="P-loop containing nucleoside triphosphate hydrolases"/>
    <property type="match status" value="1"/>
</dbReference>
<comment type="caution">
    <text evidence="2">The sequence shown here is derived from an EMBL/GenBank/DDBJ whole genome shotgun (WGS) entry which is preliminary data.</text>
</comment>
<dbReference type="GO" id="GO:0015421">
    <property type="term" value="F:ABC-type oligopeptide transporter activity"/>
    <property type="evidence" value="ECO:0007669"/>
    <property type="project" value="TreeGrafter"/>
</dbReference>
<dbReference type="AlphaFoldDB" id="A0A835YKK6"/>
<sequence>VQQLNVHWLRSQIGYVGQEPVLFSTSIFENIARGKEGPTLEEVQAAARAANVHEFIEELTDKYETNVGSKSCLLSGGQKQRIAIAGAIIKDPAIMLLDEATSALDSERQAQVQAALDRLRMLSKRTTLIICAPSKRGTHLAVPQDGCICERGSHAHQRQQLCVHHAARSSNGL</sequence>
<dbReference type="InterPro" id="IPR003439">
    <property type="entry name" value="ABC_transporter-like_ATP-bd"/>
</dbReference>
<feature type="domain" description="ABC transporter" evidence="1">
    <location>
        <begin position="5"/>
        <end position="102"/>
    </location>
</feature>
<accession>A0A835YKK6</accession>
<dbReference type="GO" id="GO:0005524">
    <property type="term" value="F:ATP binding"/>
    <property type="evidence" value="ECO:0007669"/>
    <property type="project" value="InterPro"/>
</dbReference>
<evidence type="ECO:0000259" key="1">
    <source>
        <dbReference type="Pfam" id="PF00005"/>
    </source>
</evidence>
<organism evidence="2 3">
    <name type="scientific">Tribonema minus</name>
    <dbReference type="NCBI Taxonomy" id="303371"/>
    <lineage>
        <taxon>Eukaryota</taxon>
        <taxon>Sar</taxon>
        <taxon>Stramenopiles</taxon>
        <taxon>Ochrophyta</taxon>
        <taxon>PX clade</taxon>
        <taxon>Xanthophyceae</taxon>
        <taxon>Tribonematales</taxon>
        <taxon>Tribonemataceae</taxon>
        <taxon>Tribonema</taxon>
    </lineage>
</organism>
<proteinExistence type="predicted"/>
<dbReference type="PANTHER" id="PTHR43394">
    <property type="entry name" value="ATP-DEPENDENT PERMEASE MDL1, MITOCHONDRIAL"/>
    <property type="match status" value="1"/>
</dbReference>
<reference evidence="2" key="1">
    <citation type="submission" date="2021-02" db="EMBL/GenBank/DDBJ databases">
        <title>First Annotated Genome of the Yellow-green Alga Tribonema minus.</title>
        <authorList>
            <person name="Mahan K.M."/>
        </authorList>
    </citation>
    <scope>NUCLEOTIDE SEQUENCE</scope>
    <source>
        <strain evidence="2">UTEX B ZZ1240</strain>
    </source>
</reference>
<dbReference type="PROSITE" id="PS00211">
    <property type="entry name" value="ABC_TRANSPORTER_1"/>
    <property type="match status" value="1"/>
</dbReference>
<dbReference type="PANTHER" id="PTHR43394:SF1">
    <property type="entry name" value="ATP-BINDING CASSETTE SUB-FAMILY B MEMBER 10, MITOCHONDRIAL"/>
    <property type="match status" value="1"/>
</dbReference>
<dbReference type="InterPro" id="IPR027417">
    <property type="entry name" value="P-loop_NTPase"/>
</dbReference>
<feature type="non-terminal residue" evidence="2">
    <location>
        <position position="1"/>
    </location>
</feature>
<dbReference type="InterPro" id="IPR039421">
    <property type="entry name" value="Type_1_exporter"/>
</dbReference>
<dbReference type="Proteomes" id="UP000664859">
    <property type="component" value="Unassembled WGS sequence"/>
</dbReference>
<dbReference type="OrthoDB" id="6500128at2759"/>
<dbReference type="EMBL" id="JAFCMP010000539">
    <property type="protein sequence ID" value="KAG5176188.1"/>
    <property type="molecule type" value="Genomic_DNA"/>
</dbReference>
<gene>
    <name evidence="2" type="ORF">JKP88DRAFT_171442</name>
</gene>
<keyword evidence="3" id="KW-1185">Reference proteome</keyword>